<protein>
    <submittedName>
        <fullName evidence="1">Uncharacterized protein</fullName>
    </submittedName>
</protein>
<evidence type="ECO:0000313" key="1">
    <source>
        <dbReference type="EMBL" id="CDW98464.1"/>
    </source>
</evidence>
<dbReference type="AlphaFoldDB" id="A0A0F7SAH5"/>
<gene>
    <name evidence="1" type="primary">SSCI55810.1</name>
</gene>
<reference evidence="2" key="1">
    <citation type="submission" date="2014-06" db="EMBL/GenBank/DDBJ databases">
        <authorList>
            <person name="Berkman P.J."/>
        </authorList>
    </citation>
    <scope>NUCLEOTIDE SEQUENCE [LARGE SCALE GENOMIC DNA]</scope>
</reference>
<evidence type="ECO:0000313" key="2">
    <source>
        <dbReference type="Proteomes" id="UP000242770"/>
    </source>
</evidence>
<feature type="non-terminal residue" evidence="1">
    <location>
        <position position="1"/>
    </location>
</feature>
<name>A0A0F7SAH5_9BASI</name>
<accession>A0A0F7SAH5</accession>
<proteinExistence type="predicted"/>
<sequence length="80" mass="8589">LKVGRKADSHSVQPFRIDLNAPYDTDDGLDGGVGFFEVTADGNVAVDITLGNASRSQEREVVPHSGCRWERVDQKGGSST</sequence>
<dbReference type="EMBL" id="CCFA01003328">
    <property type="protein sequence ID" value="CDW98464.1"/>
    <property type="molecule type" value="Genomic_DNA"/>
</dbReference>
<keyword evidence="2" id="KW-1185">Reference proteome</keyword>
<dbReference type="Proteomes" id="UP000242770">
    <property type="component" value="Unassembled WGS sequence"/>
</dbReference>
<organism evidence="1 2">
    <name type="scientific">Sporisorium scitamineum</name>
    <dbReference type="NCBI Taxonomy" id="49012"/>
    <lineage>
        <taxon>Eukaryota</taxon>
        <taxon>Fungi</taxon>
        <taxon>Dikarya</taxon>
        <taxon>Basidiomycota</taxon>
        <taxon>Ustilaginomycotina</taxon>
        <taxon>Ustilaginomycetes</taxon>
        <taxon>Ustilaginales</taxon>
        <taxon>Ustilaginaceae</taxon>
        <taxon>Sporisorium</taxon>
    </lineage>
</organism>